<dbReference type="GO" id="GO:0005524">
    <property type="term" value="F:ATP binding"/>
    <property type="evidence" value="ECO:0007669"/>
    <property type="project" value="UniProtKB-KW"/>
</dbReference>
<organism evidence="14 15">
    <name type="scientific">Flexivirga oryzae</name>
    <dbReference type="NCBI Taxonomy" id="1794944"/>
    <lineage>
        <taxon>Bacteria</taxon>
        <taxon>Bacillati</taxon>
        <taxon>Actinomycetota</taxon>
        <taxon>Actinomycetes</taxon>
        <taxon>Micrococcales</taxon>
        <taxon>Dermacoccaceae</taxon>
        <taxon>Flexivirga</taxon>
    </lineage>
</organism>
<keyword evidence="8" id="KW-0547">Nucleotide-binding</keyword>
<proteinExistence type="inferred from homology"/>
<dbReference type="InterPro" id="IPR050156">
    <property type="entry name" value="TC-AMP_synthase_SUA5"/>
</dbReference>
<evidence type="ECO:0000313" key="14">
    <source>
        <dbReference type="EMBL" id="MBB2890257.1"/>
    </source>
</evidence>
<dbReference type="GO" id="GO:0008033">
    <property type="term" value="P:tRNA processing"/>
    <property type="evidence" value="ECO:0007669"/>
    <property type="project" value="UniProtKB-KW"/>
</dbReference>
<dbReference type="InterPro" id="IPR017945">
    <property type="entry name" value="DHBP_synth_RibB-like_a/b_dom"/>
</dbReference>
<dbReference type="RefSeq" id="WP_183318216.1">
    <property type="nucleotide sequence ID" value="NZ_JACHVQ010000001.1"/>
</dbReference>
<dbReference type="Gene3D" id="3.90.870.10">
    <property type="entry name" value="DHBP synthase"/>
    <property type="match status" value="1"/>
</dbReference>
<dbReference type="Proteomes" id="UP000559182">
    <property type="component" value="Unassembled WGS sequence"/>
</dbReference>
<keyword evidence="9" id="KW-0067">ATP-binding</keyword>
<evidence type="ECO:0000256" key="1">
    <source>
        <dbReference type="ARBA" id="ARBA00004496"/>
    </source>
</evidence>
<evidence type="ECO:0000256" key="8">
    <source>
        <dbReference type="ARBA" id="ARBA00022741"/>
    </source>
</evidence>
<dbReference type="NCBIfam" id="TIGR00057">
    <property type="entry name" value="L-threonylcarbamoyladenylate synthase"/>
    <property type="match status" value="1"/>
</dbReference>
<feature type="region of interest" description="Disordered" evidence="12">
    <location>
        <begin position="219"/>
        <end position="268"/>
    </location>
</feature>
<evidence type="ECO:0000256" key="2">
    <source>
        <dbReference type="ARBA" id="ARBA00007663"/>
    </source>
</evidence>
<dbReference type="GO" id="GO:0003725">
    <property type="term" value="F:double-stranded RNA binding"/>
    <property type="evidence" value="ECO:0007669"/>
    <property type="project" value="InterPro"/>
</dbReference>
<protein>
    <recommendedName>
        <fullName evidence="10">L-threonylcarbamoyladenylate synthase</fullName>
        <ecNumber evidence="3">2.7.7.87</ecNumber>
    </recommendedName>
    <alternativeName>
        <fullName evidence="10">L-threonylcarbamoyladenylate synthase</fullName>
    </alternativeName>
</protein>
<evidence type="ECO:0000256" key="5">
    <source>
        <dbReference type="ARBA" id="ARBA00022679"/>
    </source>
</evidence>
<dbReference type="SUPFAM" id="SSF55821">
    <property type="entry name" value="YrdC/RibB"/>
    <property type="match status" value="1"/>
</dbReference>
<accession>A0A839MYL7</accession>
<name>A0A839MYL7_9MICO</name>
<evidence type="ECO:0000256" key="6">
    <source>
        <dbReference type="ARBA" id="ARBA00022694"/>
    </source>
</evidence>
<evidence type="ECO:0000256" key="12">
    <source>
        <dbReference type="SAM" id="MobiDB-lite"/>
    </source>
</evidence>
<sequence length="268" mass="28363">MSPVFDCNVPQTRDEGISTAAEAIFRGECVVMPTDTVYGIAADAFNPTAVAQLLEAKGRGREMPPPVLVPSRQTVDGLAMAVPSYAGRLMDAFWPGGLTLVFRAQQSLAWDLGDTNGTVGLRMPDDEIAIALLESTGPLAVSSANRTGKPSATTVTEAGFMLGHFVDIYLDGGERNTNAASTILDCTKADPVVLREGTISNEELQRVLGDVELITGRAINSLPDDEPVDLTKPDEPADADDEAATPVDLGKNAAETPENQPDDHPDDE</sequence>
<keyword evidence="7" id="KW-0548">Nucleotidyltransferase</keyword>
<feature type="domain" description="YrdC-like" evidence="13">
    <location>
        <begin position="14"/>
        <end position="199"/>
    </location>
</feature>
<evidence type="ECO:0000256" key="3">
    <source>
        <dbReference type="ARBA" id="ARBA00012584"/>
    </source>
</evidence>
<gene>
    <name evidence="14" type="ORF">FHU39_000241</name>
</gene>
<dbReference type="GO" id="GO:0006450">
    <property type="term" value="P:regulation of translational fidelity"/>
    <property type="evidence" value="ECO:0007669"/>
    <property type="project" value="TreeGrafter"/>
</dbReference>
<evidence type="ECO:0000256" key="7">
    <source>
        <dbReference type="ARBA" id="ARBA00022695"/>
    </source>
</evidence>
<keyword evidence="15" id="KW-1185">Reference proteome</keyword>
<evidence type="ECO:0000313" key="15">
    <source>
        <dbReference type="Proteomes" id="UP000559182"/>
    </source>
</evidence>
<dbReference type="GO" id="GO:0000049">
    <property type="term" value="F:tRNA binding"/>
    <property type="evidence" value="ECO:0007669"/>
    <property type="project" value="TreeGrafter"/>
</dbReference>
<dbReference type="InterPro" id="IPR006070">
    <property type="entry name" value="Sua5-like_dom"/>
</dbReference>
<dbReference type="EMBL" id="JACHVQ010000001">
    <property type="protein sequence ID" value="MBB2890257.1"/>
    <property type="molecule type" value="Genomic_DNA"/>
</dbReference>
<keyword evidence="4" id="KW-0963">Cytoplasm</keyword>
<reference evidence="14 15" key="1">
    <citation type="submission" date="2020-08" db="EMBL/GenBank/DDBJ databases">
        <title>Sequencing the genomes of 1000 actinobacteria strains.</title>
        <authorList>
            <person name="Klenk H.-P."/>
        </authorList>
    </citation>
    <scope>NUCLEOTIDE SEQUENCE [LARGE SCALE GENOMIC DNA]</scope>
    <source>
        <strain evidence="14 15">DSM 105369</strain>
    </source>
</reference>
<evidence type="ECO:0000259" key="13">
    <source>
        <dbReference type="PROSITE" id="PS51163"/>
    </source>
</evidence>
<dbReference type="AlphaFoldDB" id="A0A839MYL7"/>
<dbReference type="EC" id="2.7.7.87" evidence="3"/>
<dbReference type="PANTHER" id="PTHR17490:SF16">
    <property type="entry name" value="THREONYLCARBAMOYL-AMP SYNTHASE"/>
    <property type="match status" value="1"/>
</dbReference>
<keyword evidence="5" id="KW-0808">Transferase</keyword>
<dbReference type="GO" id="GO:0005737">
    <property type="term" value="C:cytoplasm"/>
    <property type="evidence" value="ECO:0007669"/>
    <property type="project" value="UniProtKB-SubCell"/>
</dbReference>
<evidence type="ECO:0000256" key="11">
    <source>
        <dbReference type="ARBA" id="ARBA00048366"/>
    </source>
</evidence>
<evidence type="ECO:0000256" key="10">
    <source>
        <dbReference type="ARBA" id="ARBA00029774"/>
    </source>
</evidence>
<comment type="similarity">
    <text evidence="2">Belongs to the SUA5 family.</text>
</comment>
<dbReference type="Pfam" id="PF01300">
    <property type="entry name" value="Sua5_yciO_yrdC"/>
    <property type="match status" value="1"/>
</dbReference>
<keyword evidence="6" id="KW-0819">tRNA processing</keyword>
<dbReference type="PANTHER" id="PTHR17490">
    <property type="entry name" value="SUA5"/>
    <property type="match status" value="1"/>
</dbReference>
<evidence type="ECO:0000256" key="4">
    <source>
        <dbReference type="ARBA" id="ARBA00022490"/>
    </source>
</evidence>
<comment type="caution">
    <text evidence="14">The sequence shown here is derived from an EMBL/GenBank/DDBJ whole genome shotgun (WGS) entry which is preliminary data.</text>
</comment>
<evidence type="ECO:0000256" key="9">
    <source>
        <dbReference type="ARBA" id="ARBA00022840"/>
    </source>
</evidence>
<comment type="catalytic activity">
    <reaction evidence="11">
        <text>L-threonine + hydrogencarbonate + ATP = L-threonylcarbamoyladenylate + diphosphate + H2O</text>
        <dbReference type="Rhea" id="RHEA:36407"/>
        <dbReference type="ChEBI" id="CHEBI:15377"/>
        <dbReference type="ChEBI" id="CHEBI:17544"/>
        <dbReference type="ChEBI" id="CHEBI:30616"/>
        <dbReference type="ChEBI" id="CHEBI:33019"/>
        <dbReference type="ChEBI" id="CHEBI:57926"/>
        <dbReference type="ChEBI" id="CHEBI:73682"/>
        <dbReference type="EC" id="2.7.7.87"/>
    </reaction>
</comment>
<dbReference type="GO" id="GO:0061710">
    <property type="term" value="F:L-threonylcarbamoyladenylate synthase"/>
    <property type="evidence" value="ECO:0007669"/>
    <property type="project" value="UniProtKB-EC"/>
</dbReference>
<comment type="subcellular location">
    <subcellularLocation>
        <location evidence="1">Cytoplasm</location>
    </subcellularLocation>
</comment>
<dbReference type="PROSITE" id="PS51163">
    <property type="entry name" value="YRDC"/>
    <property type="match status" value="1"/>
</dbReference>